<organism evidence="1 2">
    <name type="scientific">Mucilaginibacter sabulilitoris</name>
    <dbReference type="NCBI Taxonomy" id="1173583"/>
    <lineage>
        <taxon>Bacteria</taxon>
        <taxon>Pseudomonadati</taxon>
        <taxon>Bacteroidota</taxon>
        <taxon>Sphingobacteriia</taxon>
        <taxon>Sphingobacteriales</taxon>
        <taxon>Sphingobacteriaceae</taxon>
        <taxon>Mucilaginibacter</taxon>
    </lineage>
</organism>
<sequence length="384" mass="45337">MERVLSKLQEFIIKHIQPNHLMEQEVLPASLEHWHSLWSNEREIIRKDFTDHLTVNNDHNVALLTGLITLADLVCVYLTRNGKIWQRSHDAKRIKLFYQGISRDLQTFIELLSGFDPMAFHLAPFLIIELPSAKQTLKFKYQQLEKHLTNFNIDHPLSTMLIKTIKGYIRRPSLTRREHEYLTQLMIAVLALSITDIPTLKKTLFHYNFNPPEFFTYWIHEWDQLLDEEPGLYEQMELLIMEQDRLSNLRVRHQAGLLLSDESLNVELGRYLQEKRQMVMDLINLRRARLQENELVKLARRIKINMSVAQLGLFIRLQLEKGILLKDNVGKLFNFYATHFYTPQTDSISPQSLQKKSTEIEYATAQKLKSLLISMINWLNENFN</sequence>
<proteinExistence type="predicted"/>
<keyword evidence="2" id="KW-1185">Reference proteome</keyword>
<name>A0ABZ0TV13_9SPHI</name>
<dbReference type="Proteomes" id="UP001324380">
    <property type="component" value="Chromosome"/>
</dbReference>
<dbReference type="RefSeq" id="WP_321564735.1">
    <property type="nucleotide sequence ID" value="NZ_CP139558.1"/>
</dbReference>
<accession>A0ABZ0TV13</accession>
<protein>
    <submittedName>
        <fullName evidence="1">Uncharacterized protein</fullName>
    </submittedName>
</protein>
<evidence type="ECO:0000313" key="2">
    <source>
        <dbReference type="Proteomes" id="UP001324380"/>
    </source>
</evidence>
<reference evidence="1 2" key="1">
    <citation type="submission" date="2023-11" db="EMBL/GenBank/DDBJ databases">
        <title>Analysis of the Genomes of Mucilaginibacter gossypii cycad 4 and M. sabulilitoris SNA2: microbes with the potential for plant growth promotion.</title>
        <authorList>
            <person name="Hirsch A.M."/>
            <person name="Humm E."/>
            <person name="Rubbi M."/>
            <person name="Del Vecchio G."/>
            <person name="Ha S.M."/>
            <person name="Pellegrini M."/>
            <person name="Gunsalus R.P."/>
        </authorList>
    </citation>
    <scope>NUCLEOTIDE SEQUENCE [LARGE SCALE GENOMIC DNA]</scope>
    <source>
        <strain evidence="1 2">SNA2</strain>
    </source>
</reference>
<evidence type="ECO:0000313" key="1">
    <source>
        <dbReference type="EMBL" id="WPU95629.1"/>
    </source>
</evidence>
<gene>
    <name evidence="1" type="ORF">SNE25_08870</name>
</gene>
<dbReference type="EMBL" id="CP139558">
    <property type="protein sequence ID" value="WPU95629.1"/>
    <property type="molecule type" value="Genomic_DNA"/>
</dbReference>